<dbReference type="EMBL" id="AHON02000032">
    <property type="protein sequence ID" value="EKO34240.1"/>
    <property type="molecule type" value="Genomic_DNA"/>
</dbReference>
<protein>
    <submittedName>
        <fullName evidence="1">Uncharacterized protein</fullName>
    </submittedName>
</protein>
<gene>
    <name evidence="1" type="ORF">LEP1GSC179_1710</name>
</gene>
<sequence length="84" mass="9556">MQKFDSYGCLLSLDFIKVSRIIGILNEAKVFLRLFLMLRSTQSRPFFPTVNGTVPKWAIVIFKKASSGNETVVRMQQQTSVSKI</sequence>
<comment type="caution">
    <text evidence="1">The sequence shown here is derived from an EMBL/GenBank/DDBJ whole genome shotgun (WGS) entry which is preliminary data.</text>
</comment>
<keyword evidence="2" id="KW-1185">Reference proteome</keyword>
<evidence type="ECO:0000313" key="2">
    <source>
        <dbReference type="Proteomes" id="UP000006329"/>
    </source>
</evidence>
<accession>A0A0E2BG03</accession>
<name>A0A0E2BG03_9LEPT</name>
<dbReference type="AlphaFoldDB" id="A0A0E2BG03"/>
<dbReference type="Proteomes" id="UP000006329">
    <property type="component" value="Unassembled WGS sequence"/>
</dbReference>
<dbReference type="RefSeq" id="WP_004475642.1">
    <property type="nucleotide sequence ID" value="NZ_AHON02000032.1"/>
</dbReference>
<reference evidence="1" key="1">
    <citation type="submission" date="2012-10" db="EMBL/GenBank/DDBJ databases">
        <authorList>
            <person name="Harkins D.M."/>
            <person name="Durkin A.S."/>
            <person name="Brinkac L.M."/>
            <person name="Haft D.H."/>
            <person name="Selengut J.D."/>
            <person name="Sanka R."/>
            <person name="DePew J."/>
            <person name="Purushe J."/>
            <person name="Matthias M.A."/>
            <person name="Vinetz J.M."/>
            <person name="Sutton G.G."/>
            <person name="Nierman W.C."/>
            <person name="Fouts D.E."/>
        </authorList>
    </citation>
    <scope>NUCLEOTIDE SEQUENCE [LARGE SCALE GENOMIC DNA]</scope>
    <source>
        <strain evidence="1">MOR084</strain>
    </source>
</reference>
<organism evidence="1 2">
    <name type="scientific">Leptospira santarosai str. MOR084</name>
    <dbReference type="NCBI Taxonomy" id="1049984"/>
    <lineage>
        <taxon>Bacteria</taxon>
        <taxon>Pseudomonadati</taxon>
        <taxon>Spirochaetota</taxon>
        <taxon>Spirochaetia</taxon>
        <taxon>Leptospirales</taxon>
        <taxon>Leptospiraceae</taxon>
        <taxon>Leptospira</taxon>
    </lineage>
</organism>
<evidence type="ECO:0000313" key="1">
    <source>
        <dbReference type="EMBL" id="EKO34240.1"/>
    </source>
</evidence>
<proteinExistence type="predicted"/>